<evidence type="ECO:0000256" key="4">
    <source>
        <dbReference type="ARBA" id="ARBA00022630"/>
    </source>
</evidence>
<dbReference type="PANTHER" id="PTHR30040">
    <property type="entry name" value="THIAMINE BIOSYNTHESIS LIPOPROTEIN APBE"/>
    <property type="match status" value="1"/>
</dbReference>
<keyword evidence="6 11" id="KW-0479">Metal-binding</keyword>
<comment type="caution">
    <text evidence="12">The sequence shown here is derived from an EMBL/GenBank/DDBJ whole genome shotgun (WGS) entry which is preliminary data.</text>
</comment>
<evidence type="ECO:0000256" key="2">
    <source>
        <dbReference type="ARBA" id="ARBA00011955"/>
    </source>
</evidence>
<evidence type="ECO:0000256" key="7">
    <source>
        <dbReference type="ARBA" id="ARBA00022827"/>
    </source>
</evidence>
<evidence type="ECO:0000256" key="11">
    <source>
        <dbReference type="PIRNR" id="PIRNR006268"/>
    </source>
</evidence>
<gene>
    <name evidence="12" type="ORF">ACFSSE_02910</name>
</gene>
<dbReference type="PIRSF" id="PIRSF006268">
    <property type="entry name" value="ApbE"/>
    <property type="match status" value="1"/>
</dbReference>
<evidence type="ECO:0000256" key="3">
    <source>
        <dbReference type="ARBA" id="ARBA00016337"/>
    </source>
</evidence>
<keyword evidence="4 11" id="KW-0285">Flavoprotein</keyword>
<evidence type="ECO:0000256" key="6">
    <source>
        <dbReference type="ARBA" id="ARBA00022723"/>
    </source>
</evidence>
<dbReference type="InterPro" id="IPR024932">
    <property type="entry name" value="ApbE"/>
</dbReference>
<comment type="cofactor">
    <cofactor evidence="1">
        <name>Mg(2+)</name>
        <dbReference type="ChEBI" id="CHEBI:18420"/>
    </cofactor>
</comment>
<organism evidence="12 13">
    <name type="scientific">Pedobacter alpinus</name>
    <dbReference type="NCBI Taxonomy" id="1590643"/>
    <lineage>
        <taxon>Bacteria</taxon>
        <taxon>Pseudomonadati</taxon>
        <taxon>Bacteroidota</taxon>
        <taxon>Sphingobacteriia</taxon>
        <taxon>Sphingobacteriales</taxon>
        <taxon>Sphingobacteriaceae</taxon>
        <taxon>Pedobacter</taxon>
    </lineage>
</organism>
<name>A0ABW5TPF6_9SPHI</name>
<dbReference type="InterPro" id="IPR003374">
    <property type="entry name" value="ApbE-like_sf"/>
</dbReference>
<accession>A0ABW5TPF6</accession>
<dbReference type="PANTHER" id="PTHR30040:SF2">
    <property type="entry name" value="FAD:PROTEIN FMN TRANSFERASE"/>
    <property type="match status" value="1"/>
</dbReference>
<dbReference type="Proteomes" id="UP001597546">
    <property type="component" value="Unassembled WGS sequence"/>
</dbReference>
<evidence type="ECO:0000256" key="9">
    <source>
        <dbReference type="ARBA" id="ARBA00031306"/>
    </source>
</evidence>
<proteinExistence type="inferred from homology"/>
<evidence type="ECO:0000256" key="1">
    <source>
        <dbReference type="ARBA" id="ARBA00001946"/>
    </source>
</evidence>
<reference evidence="13" key="1">
    <citation type="journal article" date="2019" name="Int. J. Syst. Evol. Microbiol.">
        <title>The Global Catalogue of Microorganisms (GCM) 10K type strain sequencing project: providing services to taxonomists for standard genome sequencing and annotation.</title>
        <authorList>
            <consortium name="The Broad Institute Genomics Platform"/>
            <consortium name="The Broad Institute Genome Sequencing Center for Infectious Disease"/>
            <person name="Wu L."/>
            <person name="Ma J."/>
        </authorList>
    </citation>
    <scope>NUCLEOTIDE SEQUENCE [LARGE SCALE GENOMIC DNA]</scope>
    <source>
        <strain evidence="13">KCTC 42456</strain>
    </source>
</reference>
<evidence type="ECO:0000256" key="5">
    <source>
        <dbReference type="ARBA" id="ARBA00022679"/>
    </source>
</evidence>
<keyword evidence="7 11" id="KW-0274">FAD</keyword>
<sequence>MIFEFSGKAQGTTYHLVYRSSKQLVKKDEIEKILNQIDSSLSIYKTYSLINAFNKSEKGIRIDNHFKKVVEKSIVISNATNGAFDITVYPLVNAWGFGLEKSNNIPSNYKINEILNCVGYQKISLNHSILEKTKPCVKIDVNGIAQGYTVDVIAEFLEKNKIKNYLVELGGELRVKGTKSKNQKFKIGIEAIKDQDFLPIKKYIEIESGAITTSGNYRKFYESNGEKVSHLINPQTGYSIKSDLISVTVFAKDAITADGFDNALMLMGMEKALDFVEKEKQIAAYFIYNKDGLVKDTCSSGFPIIKSIN</sequence>
<dbReference type="RefSeq" id="WP_379040563.1">
    <property type="nucleotide sequence ID" value="NZ_JBHSKW010000005.1"/>
</dbReference>
<keyword evidence="13" id="KW-1185">Reference proteome</keyword>
<dbReference type="Gene3D" id="3.10.520.10">
    <property type="entry name" value="ApbE-like domains"/>
    <property type="match status" value="1"/>
</dbReference>
<dbReference type="SUPFAM" id="SSF143631">
    <property type="entry name" value="ApbE-like"/>
    <property type="match status" value="1"/>
</dbReference>
<evidence type="ECO:0000313" key="13">
    <source>
        <dbReference type="Proteomes" id="UP001597546"/>
    </source>
</evidence>
<keyword evidence="5 11" id="KW-0808">Transferase</keyword>
<dbReference type="EC" id="2.7.1.180" evidence="2 11"/>
<keyword evidence="8 11" id="KW-0460">Magnesium</keyword>
<evidence type="ECO:0000313" key="12">
    <source>
        <dbReference type="EMBL" id="MFD2730643.1"/>
    </source>
</evidence>
<evidence type="ECO:0000256" key="10">
    <source>
        <dbReference type="ARBA" id="ARBA00048540"/>
    </source>
</evidence>
<protein>
    <recommendedName>
        <fullName evidence="3 11">FAD:protein FMN transferase</fullName>
        <ecNumber evidence="2 11">2.7.1.180</ecNumber>
    </recommendedName>
    <alternativeName>
        <fullName evidence="9 11">Flavin transferase</fullName>
    </alternativeName>
</protein>
<evidence type="ECO:0000256" key="8">
    <source>
        <dbReference type="ARBA" id="ARBA00022842"/>
    </source>
</evidence>
<comment type="similarity">
    <text evidence="11">Belongs to the ApbE family.</text>
</comment>
<dbReference type="GO" id="GO:0016740">
    <property type="term" value="F:transferase activity"/>
    <property type="evidence" value="ECO:0007669"/>
    <property type="project" value="UniProtKB-KW"/>
</dbReference>
<comment type="catalytic activity">
    <reaction evidence="10 11">
        <text>L-threonyl-[protein] + FAD = FMN-L-threonyl-[protein] + AMP + H(+)</text>
        <dbReference type="Rhea" id="RHEA:36847"/>
        <dbReference type="Rhea" id="RHEA-COMP:11060"/>
        <dbReference type="Rhea" id="RHEA-COMP:11061"/>
        <dbReference type="ChEBI" id="CHEBI:15378"/>
        <dbReference type="ChEBI" id="CHEBI:30013"/>
        <dbReference type="ChEBI" id="CHEBI:57692"/>
        <dbReference type="ChEBI" id="CHEBI:74257"/>
        <dbReference type="ChEBI" id="CHEBI:456215"/>
        <dbReference type="EC" id="2.7.1.180"/>
    </reaction>
</comment>
<dbReference type="EMBL" id="JBHULV010000008">
    <property type="protein sequence ID" value="MFD2730643.1"/>
    <property type="molecule type" value="Genomic_DNA"/>
</dbReference>
<dbReference type="Pfam" id="PF02424">
    <property type="entry name" value="ApbE"/>
    <property type="match status" value="1"/>
</dbReference>